<dbReference type="InterPro" id="IPR003231">
    <property type="entry name" value="ACP"/>
</dbReference>
<evidence type="ECO:0000256" key="6">
    <source>
        <dbReference type="ARBA" id="ARBA00022516"/>
    </source>
</evidence>
<dbReference type="GO" id="GO:0000036">
    <property type="term" value="F:acyl carrier activity"/>
    <property type="evidence" value="ECO:0007669"/>
    <property type="project" value="TreeGrafter"/>
</dbReference>
<comment type="pathway">
    <text evidence="2">Lipid metabolism; fatty acid biosynthesis.</text>
</comment>
<dbReference type="GO" id="GO:0005739">
    <property type="term" value="C:mitochondrion"/>
    <property type="evidence" value="ECO:0007669"/>
    <property type="project" value="UniProtKB-SubCell"/>
</dbReference>
<comment type="similarity">
    <text evidence="3">Belongs to the acyl carrier protein (ACP) family.</text>
</comment>
<dbReference type="Pfam" id="PF00550">
    <property type="entry name" value="PP-binding"/>
    <property type="match status" value="1"/>
</dbReference>
<protein>
    <recommendedName>
        <fullName evidence="14">Acyl carrier protein</fullName>
    </recommendedName>
</protein>
<evidence type="ECO:0000256" key="13">
    <source>
        <dbReference type="ARBA" id="ARBA00023160"/>
    </source>
</evidence>
<evidence type="ECO:0000256" key="8">
    <source>
        <dbReference type="ARBA" id="ARBA00022832"/>
    </source>
</evidence>
<dbReference type="GeneID" id="25568589"/>
<dbReference type="PANTHER" id="PTHR20863">
    <property type="entry name" value="ACYL CARRIER PROTEIN"/>
    <property type="match status" value="1"/>
</dbReference>
<dbReference type="HAMAP" id="MF_01217">
    <property type="entry name" value="Acyl_carrier"/>
    <property type="match status" value="1"/>
</dbReference>
<dbReference type="Proteomes" id="UP000054408">
    <property type="component" value="Unassembled WGS sequence"/>
</dbReference>
<keyword evidence="13 14" id="KW-0275">Fatty acid biosynthesis</keyword>
<evidence type="ECO:0000256" key="12">
    <source>
        <dbReference type="ARBA" id="ARBA00023128"/>
    </source>
</evidence>
<proteinExistence type="inferred from homology"/>
<dbReference type="EMBL" id="GL349488">
    <property type="protein sequence ID" value="KNC54354.1"/>
    <property type="molecule type" value="Genomic_DNA"/>
</dbReference>
<dbReference type="InterPro" id="IPR006162">
    <property type="entry name" value="Ppantetheine_attach_site"/>
</dbReference>
<comment type="subcellular location">
    <subcellularLocation>
        <location evidence="1">Mitochondrion</location>
    </subcellularLocation>
</comment>
<dbReference type="NCBIfam" id="TIGR00517">
    <property type="entry name" value="acyl_carrier"/>
    <property type="match status" value="1"/>
</dbReference>
<dbReference type="SUPFAM" id="SSF47336">
    <property type="entry name" value="ACP-like"/>
    <property type="match status" value="1"/>
</dbReference>
<keyword evidence="10" id="KW-0249">Electron transport</keyword>
<dbReference type="STRING" id="461836.A0A0L0DPW9"/>
<keyword evidence="9" id="KW-0809">Transit peptide</keyword>
<dbReference type="FunFam" id="1.10.1200.10:FF:000003">
    <property type="entry name" value="Acyl carrier protein"/>
    <property type="match status" value="1"/>
</dbReference>
<dbReference type="InterPro" id="IPR036736">
    <property type="entry name" value="ACP-like_sf"/>
</dbReference>
<evidence type="ECO:0000259" key="15">
    <source>
        <dbReference type="PROSITE" id="PS50075"/>
    </source>
</evidence>
<dbReference type="PANTHER" id="PTHR20863:SF28">
    <property type="entry name" value="ACYL CARRIER PROTEIN, MITOCHONDRIAL"/>
    <property type="match status" value="1"/>
</dbReference>
<dbReference type="PROSITE" id="PS00012">
    <property type="entry name" value="PHOSPHOPANTETHEINE"/>
    <property type="match status" value="1"/>
</dbReference>
<keyword evidence="17" id="KW-1185">Reference proteome</keyword>
<dbReference type="InterPro" id="IPR009081">
    <property type="entry name" value="PP-bd_ACP"/>
</dbReference>
<evidence type="ECO:0000256" key="2">
    <source>
        <dbReference type="ARBA" id="ARBA00005194"/>
    </source>
</evidence>
<evidence type="ECO:0000256" key="1">
    <source>
        <dbReference type="ARBA" id="ARBA00004173"/>
    </source>
</evidence>
<evidence type="ECO:0000256" key="11">
    <source>
        <dbReference type="ARBA" id="ARBA00023098"/>
    </source>
</evidence>
<evidence type="ECO:0000256" key="5">
    <source>
        <dbReference type="ARBA" id="ARBA00022450"/>
    </source>
</evidence>
<organism evidence="16 17">
    <name type="scientific">Thecamonas trahens ATCC 50062</name>
    <dbReference type="NCBI Taxonomy" id="461836"/>
    <lineage>
        <taxon>Eukaryota</taxon>
        <taxon>Apusozoa</taxon>
        <taxon>Apusomonadida</taxon>
        <taxon>Apusomonadidae</taxon>
        <taxon>Thecamonas</taxon>
    </lineage>
</organism>
<dbReference type="PROSITE" id="PS50075">
    <property type="entry name" value="CARRIER"/>
    <property type="match status" value="1"/>
</dbReference>
<dbReference type="GO" id="GO:0000035">
    <property type="term" value="F:acyl binding"/>
    <property type="evidence" value="ECO:0007669"/>
    <property type="project" value="TreeGrafter"/>
</dbReference>
<dbReference type="eggNOG" id="KOG1748">
    <property type="taxonomic scope" value="Eukaryota"/>
</dbReference>
<dbReference type="SMR" id="A0A0L0DPW9"/>
<gene>
    <name evidence="16" type="ORF">AMSG_10349</name>
</gene>
<feature type="domain" description="Carrier" evidence="15">
    <location>
        <begin position="35"/>
        <end position="110"/>
    </location>
</feature>
<dbReference type="OrthoDB" id="448946at2759"/>
<evidence type="ECO:0000256" key="7">
    <source>
        <dbReference type="ARBA" id="ARBA00022553"/>
    </source>
</evidence>
<keyword evidence="11" id="KW-0443">Lipid metabolism</keyword>
<dbReference type="Gene3D" id="1.10.1200.10">
    <property type="entry name" value="ACP-like"/>
    <property type="match status" value="1"/>
</dbReference>
<dbReference type="OMA" id="REIICEQ"/>
<keyword evidence="8" id="KW-0276">Fatty acid metabolism</keyword>
<evidence type="ECO:0000313" key="17">
    <source>
        <dbReference type="Proteomes" id="UP000054408"/>
    </source>
</evidence>
<name>A0A0L0DPW9_THETB</name>
<evidence type="ECO:0000256" key="3">
    <source>
        <dbReference type="ARBA" id="ARBA00010930"/>
    </source>
</evidence>
<evidence type="ECO:0000256" key="10">
    <source>
        <dbReference type="ARBA" id="ARBA00022982"/>
    </source>
</evidence>
<keyword evidence="6 14" id="KW-0444">Lipid biosynthesis</keyword>
<keyword evidence="12" id="KW-0496">Mitochondrion</keyword>
<evidence type="ECO:0000256" key="9">
    <source>
        <dbReference type="ARBA" id="ARBA00022946"/>
    </source>
</evidence>
<dbReference type="NCBIfam" id="NF002150">
    <property type="entry name" value="PRK00982.1-4"/>
    <property type="match status" value="1"/>
</dbReference>
<sequence length="113" mass="12237">MFRALSLRTAVTPALTNLFSSVPAVYGAATSLTRAGVEERVLQVVKNTPKIDEGKVTAESHFVNDLGLDSLDTVEVVMAIEDEFAVQIPDQDAEKIHSVAQAIDYILAHKQAK</sequence>
<keyword evidence="4" id="KW-0813">Transport</keyword>
<evidence type="ECO:0000313" key="16">
    <source>
        <dbReference type="EMBL" id="KNC54354.1"/>
    </source>
</evidence>
<dbReference type="RefSeq" id="XP_013753808.1">
    <property type="nucleotide sequence ID" value="XM_013898354.1"/>
</dbReference>
<dbReference type="AlphaFoldDB" id="A0A0L0DPW9"/>
<reference evidence="16 17" key="1">
    <citation type="submission" date="2010-05" db="EMBL/GenBank/DDBJ databases">
        <title>The Genome Sequence of Thecamonas trahens ATCC 50062.</title>
        <authorList>
            <consortium name="The Broad Institute Genome Sequencing Platform"/>
            <person name="Russ C."/>
            <person name="Cuomo C."/>
            <person name="Shea T."/>
            <person name="Young S.K."/>
            <person name="Zeng Q."/>
            <person name="Koehrsen M."/>
            <person name="Haas B."/>
            <person name="Borodovsky M."/>
            <person name="Guigo R."/>
            <person name="Alvarado L."/>
            <person name="Berlin A."/>
            <person name="Bochicchio J."/>
            <person name="Borenstein D."/>
            <person name="Chapman S."/>
            <person name="Chen Z."/>
            <person name="Freedman E."/>
            <person name="Gellesch M."/>
            <person name="Goldberg J."/>
            <person name="Griggs A."/>
            <person name="Gujja S."/>
            <person name="Heilman E."/>
            <person name="Heiman D."/>
            <person name="Hepburn T."/>
            <person name="Howarth C."/>
            <person name="Jen D."/>
            <person name="Larson L."/>
            <person name="Mehta T."/>
            <person name="Park D."/>
            <person name="Pearson M."/>
            <person name="Roberts A."/>
            <person name="Saif S."/>
            <person name="Shenoy N."/>
            <person name="Sisk P."/>
            <person name="Stolte C."/>
            <person name="Sykes S."/>
            <person name="Thomson T."/>
            <person name="Walk T."/>
            <person name="White J."/>
            <person name="Yandava C."/>
            <person name="Burger G."/>
            <person name="Gray M.W."/>
            <person name="Holland P.W.H."/>
            <person name="King N."/>
            <person name="Lang F.B.F."/>
            <person name="Roger A.J."/>
            <person name="Ruiz-Trillo I."/>
            <person name="Lander E."/>
            <person name="Nusbaum C."/>
        </authorList>
    </citation>
    <scope>NUCLEOTIDE SEQUENCE [LARGE SCALE GENOMIC DNA]</scope>
    <source>
        <strain evidence="16 17">ATCC 50062</strain>
    </source>
</reference>
<comment type="function">
    <text evidence="14">Carrier of the growing fatty acid chain in fatty acid biosynthesis.</text>
</comment>
<dbReference type="NCBIfam" id="NF002148">
    <property type="entry name" value="PRK00982.1-2"/>
    <property type="match status" value="1"/>
</dbReference>
<accession>A0A0L0DPW9</accession>
<keyword evidence="7" id="KW-0597">Phosphoprotein</keyword>
<keyword evidence="5 14" id="KW-0596">Phosphopantetheine</keyword>
<evidence type="ECO:0000256" key="14">
    <source>
        <dbReference type="RuleBase" id="RU000722"/>
    </source>
</evidence>
<evidence type="ECO:0000256" key="4">
    <source>
        <dbReference type="ARBA" id="ARBA00022448"/>
    </source>
</evidence>